<dbReference type="Proteomes" id="UP000257479">
    <property type="component" value="Unassembled WGS sequence"/>
</dbReference>
<accession>A0A3C1KHA6</accession>
<gene>
    <name evidence="1" type="ORF">DCP95_14855</name>
</gene>
<dbReference type="EMBL" id="DMNG01000260">
    <property type="protein sequence ID" value="HAN25828.1"/>
    <property type="molecule type" value="Genomic_DNA"/>
</dbReference>
<sequence>MATTESPLIYPDGLSPEFTSARDAYSHAAAQFHFAFIAEVERLIPTGVAAVLFSINDTPRLTFAGFRLADGSERDPEEIDELRPGLHDTLDMLAAEQGFTDPEAADSYLLGDELDDERWVITTVTAHVSDS</sequence>
<dbReference type="AlphaFoldDB" id="A0A3C1KHA6"/>
<protein>
    <submittedName>
        <fullName evidence="1">Uncharacterized protein</fullName>
    </submittedName>
</protein>
<evidence type="ECO:0000313" key="2">
    <source>
        <dbReference type="Proteomes" id="UP000257479"/>
    </source>
</evidence>
<organism evidence="1 2">
    <name type="scientific">Microbacterium ginsengisoli</name>
    <dbReference type="NCBI Taxonomy" id="400772"/>
    <lineage>
        <taxon>Bacteria</taxon>
        <taxon>Bacillati</taxon>
        <taxon>Actinomycetota</taxon>
        <taxon>Actinomycetes</taxon>
        <taxon>Micrococcales</taxon>
        <taxon>Microbacteriaceae</taxon>
        <taxon>Microbacterium</taxon>
    </lineage>
</organism>
<proteinExistence type="predicted"/>
<evidence type="ECO:0000313" key="1">
    <source>
        <dbReference type="EMBL" id="HAN25828.1"/>
    </source>
</evidence>
<name>A0A3C1KHA6_9MICO</name>
<reference evidence="1 2" key="1">
    <citation type="journal article" date="2018" name="Nat. Biotechnol.">
        <title>A standardized bacterial taxonomy based on genome phylogeny substantially revises the tree of life.</title>
        <authorList>
            <person name="Parks D.H."/>
            <person name="Chuvochina M."/>
            <person name="Waite D.W."/>
            <person name="Rinke C."/>
            <person name="Skarshewski A."/>
            <person name="Chaumeil P.A."/>
            <person name="Hugenholtz P."/>
        </authorList>
    </citation>
    <scope>NUCLEOTIDE SEQUENCE [LARGE SCALE GENOMIC DNA]</scope>
    <source>
        <strain evidence="1">UBA9152</strain>
    </source>
</reference>
<comment type="caution">
    <text evidence="1">The sequence shown here is derived from an EMBL/GenBank/DDBJ whole genome shotgun (WGS) entry which is preliminary data.</text>
</comment>